<dbReference type="GO" id="GO:0015074">
    <property type="term" value="P:DNA integration"/>
    <property type="evidence" value="ECO:0007669"/>
    <property type="project" value="UniProtKB-KW"/>
</dbReference>
<dbReference type="NCBIfam" id="NF040693">
    <property type="entry name" value="recomb_GmtY"/>
    <property type="match status" value="1"/>
</dbReference>
<dbReference type="Proteomes" id="UP000254326">
    <property type="component" value="Unassembled WGS sequence"/>
</dbReference>
<evidence type="ECO:0000313" key="4">
    <source>
        <dbReference type="EMBL" id="RDL42774.1"/>
    </source>
</evidence>
<evidence type="ECO:0000256" key="1">
    <source>
        <dbReference type="ARBA" id="ARBA00022908"/>
    </source>
</evidence>
<evidence type="ECO:0000256" key="2">
    <source>
        <dbReference type="ARBA" id="ARBA00023172"/>
    </source>
</evidence>
<name>A0A370U4S2_9GAMM</name>
<dbReference type="OrthoDB" id="2078692at2"/>
<keyword evidence="1" id="KW-0229">DNA integration</keyword>
<dbReference type="InterPro" id="IPR050090">
    <property type="entry name" value="Tyrosine_recombinase_XerCD"/>
</dbReference>
<organism evidence="4 5">
    <name type="scientific">Marinomonas piezotolerans</name>
    <dbReference type="NCBI Taxonomy" id="2213058"/>
    <lineage>
        <taxon>Bacteria</taxon>
        <taxon>Pseudomonadati</taxon>
        <taxon>Pseudomonadota</taxon>
        <taxon>Gammaproteobacteria</taxon>
        <taxon>Oceanospirillales</taxon>
        <taxon>Oceanospirillaceae</taxon>
        <taxon>Marinomonas</taxon>
    </lineage>
</organism>
<keyword evidence="2" id="KW-0233">DNA recombination</keyword>
<proteinExistence type="predicted"/>
<dbReference type="GO" id="GO:0003677">
    <property type="term" value="F:DNA binding"/>
    <property type="evidence" value="ECO:0007669"/>
    <property type="project" value="InterPro"/>
</dbReference>
<dbReference type="Pfam" id="PF00589">
    <property type="entry name" value="Phage_integrase"/>
    <property type="match status" value="1"/>
</dbReference>
<keyword evidence="5" id="KW-1185">Reference proteome</keyword>
<sequence>MAYVRKINTRYTDSFSNLTFELPALITEKGIIISHLRYLAWFNTKSASWKERAIFSLKLLVEYINANPNHEKGYELLKAFRDSLATGTIDYETCDDALGLFWRPRSTNDINNILHHLNHYTDFLSLQDDYHDLRVNPFRKASNYEERLNWCAYYNKQKNVFLNHLSDYGDVKLKAQRARWVTALPNLKIDNDNVVRFPEEHINDLMYKGFLNKGVPDYKMQAMTTLLHYGGIRTSELFHIYTSDIVLHPNRPDEALIRIYHPEYGSAPDPRYKNRKEYLNLEFKQQPRNIIPRTKRLHAGWKGALLTDNRNFFEVVFNPASKAKEFLDLWILYLKYQRVEPEGNASHPYAFTNSKGEPETEKNFQRQHKNAVEKIGLEAKKEHGTTPHGHRHAYGYRCRKSGLEPIEIQKVMHHKSQTSCLVYIKPTNEEIREIMRRSEN</sequence>
<dbReference type="GO" id="GO:0006310">
    <property type="term" value="P:DNA recombination"/>
    <property type="evidence" value="ECO:0007669"/>
    <property type="project" value="UniProtKB-KW"/>
</dbReference>
<reference evidence="4 5" key="1">
    <citation type="submission" date="2018-06" db="EMBL/GenBank/DDBJ databases">
        <title>Marinomonas sp. YLB-05 draft genome sequence.</title>
        <authorList>
            <person name="Yu L."/>
            <person name="Tang X."/>
        </authorList>
    </citation>
    <scope>NUCLEOTIDE SEQUENCE [LARGE SCALE GENOMIC DNA]</scope>
    <source>
        <strain evidence="4 5">YLB-05</strain>
    </source>
</reference>
<dbReference type="CDD" id="cd00397">
    <property type="entry name" value="DNA_BRE_C"/>
    <property type="match status" value="1"/>
</dbReference>
<dbReference type="PROSITE" id="PS51898">
    <property type="entry name" value="TYR_RECOMBINASE"/>
    <property type="match status" value="1"/>
</dbReference>
<dbReference type="AlphaFoldDB" id="A0A370U4S2"/>
<dbReference type="Gene3D" id="1.10.443.10">
    <property type="entry name" value="Intergrase catalytic core"/>
    <property type="match status" value="1"/>
</dbReference>
<evidence type="ECO:0000313" key="5">
    <source>
        <dbReference type="Proteomes" id="UP000254326"/>
    </source>
</evidence>
<dbReference type="InterPro" id="IPR011010">
    <property type="entry name" value="DNA_brk_join_enz"/>
</dbReference>
<dbReference type="SUPFAM" id="SSF56349">
    <property type="entry name" value="DNA breaking-rejoining enzymes"/>
    <property type="match status" value="1"/>
</dbReference>
<dbReference type="RefSeq" id="WP_115469461.1">
    <property type="nucleotide sequence ID" value="NZ_QKRA01000014.1"/>
</dbReference>
<dbReference type="InterPro" id="IPR002104">
    <property type="entry name" value="Integrase_catalytic"/>
</dbReference>
<accession>A0A370U4S2</accession>
<protein>
    <submittedName>
        <fullName evidence="4">Site-specific integrase</fullName>
    </submittedName>
</protein>
<dbReference type="EMBL" id="QKRA01000014">
    <property type="protein sequence ID" value="RDL42774.1"/>
    <property type="molecule type" value="Genomic_DNA"/>
</dbReference>
<dbReference type="PANTHER" id="PTHR30349">
    <property type="entry name" value="PHAGE INTEGRASE-RELATED"/>
    <property type="match status" value="1"/>
</dbReference>
<evidence type="ECO:0000259" key="3">
    <source>
        <dbReference type="PROSITE" id="PS51898"/>
    </source>
</evidence>
<gene>
    <name evidence="4" type="ORF">DN730_17665</name>
</gene>
<feature type="domain" description="Tyr recombinase" evidence="3">
    <location>
        <begin position="192"/>
        <end position="436"/>
    </location>
</feature>
<dbReference type="InterPro" id="IPR013762">
    <property type="entry name" value="Integrase-like_cat_sf"/>
</dbReference>
<comment type="caution">
    <text evidence="4">The sequence shown here is derived from an EMBL/GenBank/DDBJ whole genome shotgun (WGS) entry which is preliminary data.</text>
</comment>